<dbReference type="PANTHER" id="PTHR23409">
    <property type="entry name" value="RIBONUCLEOSIDE-DIPHOSPHATE REDUCTASE SMALL CHAIN"/>
    <property type="match status" value="1"/>
</dbReference>
<dbReference type="EMBL" id="LR798268">
    <property type="protein sequence ID" value="CAB5219358.1"/>
    <property type="molecule type" value="Genomic_DNA"/>
</dbReference>
<dbReference type="GO" id="GO:0004748">
    <property type="term" value="F:ribonucleoside-diphosphate reductase activity, thioredoxin disulfide as acceptor"/>
    <property type="evidence" value="ECO:0007669"/>
    <property type="project" value="UniProtKB-EC"/>
</dbReference>
<evidence type="ECO:0000256" key="3">
    <source>
        <dbReference type="ARBA" id="ARBA00022723"/>
    </source>
</evidence>
<evidence type="ECO:0000256" key="5">
    <source>
        <dbReference type="ARBA" id="ARBA00023004"/>
    </source>
</evidence>
<sequence>MPRSQLENQMDYDLSAFDVNQRRLIAGPSSNLMAISPLKHAWTRDIWKLMLSNTWFASEVDLSRDIKDYKNLSDAERRMFDKALAFLSNLDGIQFNNLVFNIGEHITSPEVSMLISRQAFEEALHVDAYSTMIEAISSNPFEVYTTFARDNILANKNDYILAQSAVLGKEFSPRNFGMAVVANIILEGIYFYSGFLAFYTLARTGKMLGSADMIRFIQRDEVVHLNLFVNMFKTLQQENPEVFDEQFYADAQKLFSEAVNLETMWGKYLISGGVLGLTDAIIDDYIRHLANQRLAMIGMMPLYPGVKNPVAWVEQFSNINGEESNFFESKVKAYAVGGTLEW</sequence>
<reference evidence="9" key="1">
    <citation type="submission" date="2020-04" db="EMBL/GenBank/DDBJ databases">
        <authorList>
            <person name="Chiriac C."/>
            <person name="Salcher M."/>
            <person name="Ghai R."/>
            <person name="Kavagutti S V."/>
        </authorList>
    </citation>
    <scope>NUCLEOTIDE SEQUENCE</scope>
</reference>
<feature type="transmembrane region" description="Helical" evidence="8">
    <location>
        <begin position="176"/>
        <end position="199"/>
    </location>
</feature>
<keyword evidence="8" id="KW-0472">Membrane</keyword>
<dbReference type="InterPro" id="IPR033909">
    <property type="entry name" value="RNR_small"/>
</dbReference>
<evidence type="ECO:0000256" key="2">
    <source>
        <dbReference type="ARBA" id="ARBA00012274"/>
    </source>
</evidence>
<proteinExistence type="inferred from homology"/>
<evidence type="ECO:0000313" key="10">
    <source>
        <dbReference type="EMBL" id="CAB4123891.1"/>
    </source>
</evidence>
<dbReference type="CDD" id="cd01049">
    <property type="entry name" value="RNRR2"/>
    <property type="match status" value="1"/>
</dbReference>
<dbReference type="UniPathway" id="UPA00326"/>
<keyword evidence="5 7" id="KW-0408">Iron</keyword>
<feature type="binding site" evidence="7">
    <location>
        <position position="187"/>
    </location>
    <ligand>
        <name>Fe cation</name>
        <dbReference type="ChEBI" id="CHEBI:24875"/>
        <label>2</label>
    </ligand>
</feature>
<dbReference type="GO" id="GO:0009263">
    <property type="term" value="P:deoxyribonucleotide biosynthetic process"/>
    <property type="evidence" value="ECO:0007669"/>
    <property type="project" value="InterPro"/>
</dbReference>
<keyword evidence="4" id="KW-0560">Oxidoreductase</keyword>
<feature type="binding site" evidence="7">
    <location>
        <position position="122"/>
    </location>
    <ligand>
        <name>Fe cation</name>
        <dbReference type="ChEBI" id="CHEBI:24875"/>
        <label>2</label>
    </ligand>
</feature>
<dbReference type="PIRSF" id="PIRSF000355">
    <property type="entry name" value="NrdB"/>
    <property type="match status" value="1"/>
</dbReference>
<keyword evidence="8" id="KW-0812">Transmembrane</keyword>
<feature type="binding site" evidence="7">
    <location>
        <position position="122"/>
    </location>
    <ligand>
        <name>Fe cation</name>
        <dbReference type="ChEBI" id="CHEBI:24875"/>
        <label>1</label>
    </ligand>
</feature>
<gene>
    <name evidence="11" type="ORF">UFOVP220_70</name>
    <name evidence="9" type="ORF">UFOVP26_18</name>
    <name evidence="10" type="ORF">UFOVP44_79</name>
</gene>
<evidence type="ECO:0000313" key="9">
    <source>
        <dbReference type="EMBL" id="CAB4121743.1"/>
    </source>
</evidence>
<evidence type="ECO:0000256" key="7">
    <source>
        <dbReference type="PIRSR" id="PIRSR000355-2"/>
    </source>
</evidence>
<dbReference type="InterPro" id="IPR009078">
    <property type="entry name" value="Ferritin-like_SF"/>
</dbReference>
<dbReference type="Gene3D" id="1.10.620.20">
    <property type="entry name" value="Ribonucleotide Reductase, subunit A"/>
    <property type="match status" value="1"/>
</dbReference>
<protein>
    <recommendedName>
        <fullName evidence="2">ribonucleoside-diphosphate reductase</fullName>
        <ecNumber evidence="2">1.17.4.1</ecNumber>
    </recommendedName>
</protein>
<dbReference type="PANTHER" id="PTHR23409:SF18">
    <property type="entry name" value="RIBONUCLEOSIDE-DIPHOSPHATE REDUCTASE SUBUNIT M2"/>
    <property type="match status" value="1"/>
</dbReference>
<evidence type="ECO:0000256" key="1">
    <source>
        <dbReference type="ARBA" id="ARBA00009303"/>
    </source>
</evidence>
<dbReference type="Pfam" id="PF00268">
    <property type="entry name" value="Ribonuc_red_sm"/>
    <property type="match status" value="1"/>
</dbReference>
<dbReference type="EMBL" id="LR796176">
    <property type="protein sequence ID" value="CAB4123891.1"/>
    <property type="molecule type" value="Genomic_DNA"/>
</dbReference>
<dbReference type="SUPFAM" id="SSF47240">
    <property type="entry name" value="Ferritin-like"/>
    <property type="match status" value="1"/>
</dbReference>
<dbReference type="GO" id="GO:0046872">
    <property type="term" value="F:metal ion binding"/>
    <property type="evidence" value="ECO:0007669"/>
    <property type="project" value="UniProtKB-KW"/>
</dbReference>
<dbReference type="InterPro" id="IPR000358">
    <property type="entry name" value="RNR_small_fam"/>
</dbReference>
<evidence type="ECO:0000313" key="11">
    <source>
        <dbReference type="EMBL" id="CAB5219358.1"/>
    </source>
</evidence>
<dbReference type="InterPro" id="IPR012348">
    <property type="entry name" value="RNR-like"/>
</dbReference>
<keyword evidence="8" id="KW-1133">Transmembrane helix</keyword>
<feature type="binding site" evidence="7">
    <location>
        <position position="221"/>
    </location>
    <ligand>
        <name>Fe cation</name>
        <dbReference type="ChEBI" id="CHEBI:24875"/>
        <label>2</label>
    </ligand>
</feature>
<dbReference type="EMBL" id="LR796152">
    <property type="protein sequence ID" value="CAB4121743.1"/>
    <property type="molecule type" value="Genomic_DNA"/>
</dbReference>
<feature type="binding site" evidence="7">
    <location>
        <position position="224"/>
    </location>
    <ligand>
        <name>Fe cation</name>
        <dbReference type="ChEBI" id="CHEBI:24875"/>
        <label>2</label>
    </ligand>
</feature>
<evidence type="ECO:0000256" key="4">
    <source>
        <dbReference type="ARBA" id="ARBA00023002"/>
    </source>
</evidence>
<feature type="binding site" evidence="7">
    <location>
        <position position="91"/>
    </location>
    <ligand>
        <name>Fe cation</name>
        <dbReference type="ChEBI" id="CHEBI:24875"/>
        <label>1</label>
    </ligand>
</feature>
<keyword evidence="3 7" id="KW-0479">Metal-binding</keyword>
<name>A0A6J5KKD3_9CAUD</name>
<evidence type="ECO:0000256" key="6">
    <source>
        <dbReference type="PIRSR" id="PIRSR000355-1"/>
    </source>
</evidence>
<evidence type="ECO:0000256" key="8">
    <source>
        <dbReference type="SAM" id="Phobius"/>
    </source>
</evidence>
<organism evidence="9">
    <name type="scientific">uncultured Caudovirales phage</name>
    <dbReference type="NCBI Taxonomy" id="2100421"/>
    <lineage>
        <taxon>Viruses</taxon>
        <taxon>Duplodnaviria</taxon>
        <taxon>Heunggongvirae</taxon>
        <taxon>Uroviricota</taxon>
        <taxon>Caudoviricetes</taxon>
        <taxon>Peduoviridae</taxon>
        <taxon>Maltschvirus</taxon>
        <taxon>Maltschvirus maltsch</taxon>
    </lineage>
</organism>
<dbReference type="NCBIfam" id="NF007184">
    <property type="entry name" value="PRK09614.1-3"/>
    <property type="match status" value="1"/>
</dbReference>
<comment type="cofactor">
    <cofactor evidence="7">
        <name>Fe cation</name>
        <dbReference type="ChEBI" id="CHEBI:24875"/>
    </cofactor>
    <text evidence="7">Binds 2 iron ions per subunit.</text>
</comment>
<feature type="binding site" evidence="7">
    <location>
        <position position="125"/>
    </location>
    <ligand>
        <name>Fe cation</name>
        <dbReference type="ChEBI" id="CHEBI:24875"/>
        <label>1</label>
    </ligand>
</feature>
<dbReference type="EC" id="1.17.4.1" evidence="2"/>
<feature type="active site" evidence="6">
    <location>
        <position position="129"/>
    </location>
</feature>
<accession>A0A6J5KKD3</accession>
<comment type="similarity">
    <text evidence="1">Belongs to the ribonucleoside diphosphate reductase small chain family.</text>
</comment>